<reference evidence="2 3" key="1">
    <citation type="submission" date="2023-02" db="EMBL/GenBank/DDBJ databases">
        <title>LHISI_Scaffold_Assembly.</title>
        <authorList>
            <person name="Stuart O.P."/>
            <person name="Cleave R."/>
            <person name="Magrath M.J.L."/>
            <person name="Mikheyev A.S."/>
        </authorList>
    </citation>
    <scope>NUCLEOTIDE SEQUENCE [LARGE SCALE GENOMIC DNA]</scope>
    <source>
        <strain evidence="2">Daus_M_001</strain>
        <tissue evidence="2">Leg muscle</tissue>
    </source>
</reference>
<feature type="compositionally biased region" description="Basic and acidic residues" evidence="1">
    <location>
        <begin position="705"/>
        <end position="716"/>
    </location>
</feature>
<organism evidence="2 3">
    <name type="scientific">Dryococelus australis</name>
    <dbReference type="NCBI Taxonomy" id="614101"/>
    <lineage>
        <taxon>Eukaryota</taxon>
        <taxon>Metazoa</taxon>
        <taxon>Ecdysozoa</taxon>
        <taxon>Arthropoda</taxon>
        <taxon>Hexapoda</taxon>
        <taxon>Insecta</taxon>
        <taxon>Pterygota</taxon>
        <taxon>Neoptera</taxon>
        <taxon>Polyneoptera</taxon>
        <taxon>Phasmatodea</taxon>
        <taxon>Verophasmatodea</taxon>
        <taxon>Anareolatae</taxon>
        <taxon>Phasmatidae</taxon>
        <taxon>Eurycanthinae</taxon>
        <taxon>Dryococelus</taxon>
    </lineage>
</organism>
<feature type="compositionally biased region" description="Polar residues" evidence="1">
    <location>
        <begin position="1321"/>
        <end position="1336"/>
    </location>
</feature>
<evidence type="ECO:0000313" key="2">
    <source>
        <dbReference type="EMBL" id="KAJ8869211.1"/>
    </source>
</evidence>
<feature type="compositionally biased region" description="Polar residues" evidence="1">
    <location>
        <begin position="720"/>
        <end position="745"/>
    </location>
</feature>
<dbReference type="Proteomes" id="UP001159363">
    <property type="component" value="Chromosome 13"/>
</dbReference>
<evidence type="ECO:0008006" key="4">
    <source>
        <dbReference type="Google" id="ProtNLM"/>
    </source>
</evidence>
<name>A0ABQ9G9Y7_9NEOP</name>
<comment type="caution">
    <text evidence="2">The sequence shown here is derived from an EMBL/GenBank/DDBJ whole genome shotgun (WGS) entry which is preliminary data.</text>
</comment>
<evidence type="ECO:0000256" key="1">
    <source>
        <dbReference type="SAM" id="MobiDB-lite"/>
    </source>
</evidence>
<feature type="compositionally biased region" description="Polar residues" evidence="1">
    <location>
        <begin position="1346"/>
        <end position="1361"/>
    </location>
</feature>
<dbReference type="EMBL" id="JARBHB010000014">
    <property type="protein sequence ID" value="KAJ8869211.1"/>
    <property type="molecule type" value="Genomic_DNA"/>
</dbReference>
<evidence type="ECO:0000313" key="3">
    <source>
        <dbReference type="Proteomes" id="UP001159363"/>
    </source>
</evidence>
<sequence length="1580" mass="178227">MACDTSVFNGDNAGVWFILWSRLPWHRGDELGAIWLQSCCVVATHVRISYDLRPGSGLYASWFCPSTCLRQEMSVVCLLQMKHCTVHSAQLIKVNMEQRRNEGANYTGYPRENPLTSGIVRHDSHLRFMDSFKALTQLETLRLLSDMFLMELDSGTAKEKACRGKARKRLSGRNSEMQTRGNSRHIRIANATVLMKLQARLSSLDYTRSIKLIFSTPGRPNFLRETEAIIRQLPDETFGGFSVYAVHGKVVRDVEDTAKYDEYCFIDTATNTQQLSWTTGTNLRNDSLTTLHYTARHAGSWLIKPPNVARRKPHVFLAKWPRPHVSPRRGGITGTGHRLPGSHVRSFVTSTRQPAQRWHYWHGTSAAWFTRTFTRNVHTSARGEVALLARDIGCLVHTYVRSPVTPTRKPAQRWHYWHGTSAAWFTRGITGTEHRLPGSHVRSFTRNVHTSARGEVALLARDIGCLVHTYVRSPVTSTRQPAESPAERCALLARDNRLPGSHVRSFTRNVHTSARAEVALLARDIGCLVHTYVRSPVTSTRQPAQRWHYWHGTSAAWFTRTFTRNVHTSARGEVALLARDIGCLVHTYVHPQENPLLNYSFLVEAAKQQDKGQNVISKHIHEKKTTLPARGSRFFHLLEGFQDAPYVIVFPADIPHQQQCIVARGVPVFLYHVLVAPSSVQLLPMTFQGTSEEIWAALNSARMKEQEKRDIPDKTRRPVASSSTIPTCENPSVSRPGIQSSSPRLTAQPPIRNYFPSIVTNFTVHMSLSAPVKIYAVHCIRTPIFSTFTVHMAGILKPFRLAVNAYTDNQVRTAMAADGAWCRTFNNWHVSSLFACGFHYTTTQPALERHRHLQHGVACGKSRRSNIPLHATHDSQYFRKPAPTWLASQSTTSQDELAASVFGATSLVLDQGPRDTKYPRPQTQPEESAFAVAIWLECGNRDKYSKARNITRRVEGSAWSTVEHSGLVDCGLNVGLMTHGGNSGCRACDTCQPHLIPDALRPPGTEHSHSMSRVQSDRTAVTLHPSKMRLEVEGEGNQRATGTERKVEARAHQLAAEHRRRWATEGESPNNSAHLPPQTPGNLIKKFLNAHHGDDEGVAERWVEFTYFNFSAGATGKRFAVMLSRRERYNVKTVDTPCTRTTRDTERPFNYTSRTNRPRVYSYIRAIGNMQNLISYNSRNSLVNPPPPLGYGRRAYLLTKTISPLLRWCILSHRRNPQLLLHQQSLIEGEAASWQDSTRMTNEQHHEANGTSVPQDGRRRTKPNAARSTRCGKSEARRVWGSGGSQGRGKRKIPEKTRRPATLSGAIPTCEDGKLSYPATMKSTSAKNSDVFSMQSLRLPGRRNTRQASPQTRIKASPSMQELYTTAGTANQKHEPCRKAELHADIICTRKKQTSSIISRRPPFIGVSLRRFNIAFTVNIGRMRSRQTVYFIFSLWNNHVFYPPPVRRAESSFTVHLFQEYVSPDATEIKRGAEQFKRGGGGRGRRHCVHAQNRMKVKDNERTTHDVCFGKDEDSVSPAYTFTLRLASANRSQIGAPPPTTSRTCSLVRPLRQRAHVITRHWLRLSETKRLQENHFNNST</sequence>
<feature type="region of interest" description="Disordered" evidence="1">
    <location>
        <begin position="1058"/>
        <end position="1083"/>
    </location>
</feature>
<feature type="region of interest" description="Disordered" evidence="1">
    <location>
        <begin position="705"/>
        <end position="745"/>
    </location>
</feature>
<accession>A0ABQ9G9Y7</accession>
<protein>
    <recommendedName>
        <fullName evidence="4">Doublecortin domain-containing protein</fullName>
    </recommendedName>
</protein>
<proteinExistence type="predicted"/>
<gene>
    <name evidence="2" type="ORF">PR048_030783</name>
</gene>
<feature type="region of interest" description="Disordered" evidence="1">
    <location>
        <begin position="1235"/>
        <end position="1361"/>
    </location>
</feature>
<keyword evidence="3" id="KW-1185">Reference proteome</keyword>